<dbReference type="InterPro" id="IPR024119">
    <property type="entry name" value="TF_DEAF-1"/>
</dbReference>
<sequence>MPLDRDLDLPDDQQAIHASAMSEIPPVTGHGCKVCERHPTENQDYPRCAKCRIVVYCSRECQKKDWPDHKLSCSEADKQRKFCKCFGRITMDLDFNRHIQVSVAEAFFDILLQSSNADRKMWVFAVNIFLCPIKEEHVAALASPDIPLAELLQVPMVGKLIASKFVDISDQEQYPLHIPVRDNWQKVRDTADNNGMADIIFPIVTFKYLGTQFFAAYPPIPRQNLVKIKRKHELERNAQSESPGTVRPIDRWFREMKDSKGGELVCQLGTKDKTFFRTGDLAGVNTLAEDLG</sequence>
<proteinExistence type="predicted"/>
<keyword evidence="7" id="KW-1185">Reference proteome</keyword>
<dbReference type="GO" id="GO:0005634">
    <property type="term" value="C:nucleus"/>
    <property type="evidence" value="ECO:0007669"/>
    <property type="project" value="TreeGrafter"/>
</dbReference>
<dbReference type="GO" id="GO:0008270">
    <property type="term" value="F:zinc ion binding"/>
    <property type="evidence" value="ECO:0007669"/>
    <property type="project" value="UniProtKB-KW"/>
</dbReference>
<dbReference type="Gene3D" id="6.10.140.2220">
    <property type="match status" value="1"/>
</dbReference>
<accession>A0A067TL70</accession>
<dbReference type="STRING" id="685588.A0A067TL70"/>
<feature type="domain" description="MYND-type" evidence="5">
    <location>
        <begin position="32"/>
        <end position="73"/>
    </location>
</feature>
<organism evidence="6 7">
    <name type="scientific">Galerina marginata (strain CBS 339.88)</name>
    <dbReference type="NCBI Taxonomy" id="685588"/>
    <lineage>
        <taxon>Eukaryota</taxon>
        <taxon>Fungi</taxon>
        <taxon>Dikarya</taxon>
        <taxon>Basidiomycota</taxon>
        <taxon>Agaricomycotina</taxon>
        <taxon>Agaricomycetes</taxon>
        <taxon>Agaricomycetidae</taxon>
        <taxon>Agaricales</taxon>
        <taxon>Agaricineae</taxon>
        <taxon>Strophariaceae</taxon>
        <taxon>Galerina</taxon>
    </lineage>
</organism>
<dbReference type="SUPFAM" id="SSF144232">
    <property type="entry name" value="HIT/MYND zinc finger-like"/>
    <property type="match status" value="1"/>
</dbReference>
<dbReference type="EMBL" id="KL142373">
    <property type="protein sequence ID" value="KDR79723.1"/>
    <property type="molecule type" value="Genomic_DNA"/>
</dbReference>
<reference evidence="7" key="1">
    <citation type="journal article" date="2014" name="Proc. Natl. Acad. Sci. U.S.A.">
        <title>Extensive sampling of basidiomycete genomes demonstrates inadequacy of the white-rot/brown-rot paradigm for wood decay fungi.</title>
        <authorList>
            <person name="Riley R."/>
            <person name="Salamov A.A."/>
            <person name="Brown D.W."/>
            <person name="Nagy L.G."/>
            <person name="Floudas D."/>
            <person name="Held B.W."/>
            <person name="Levasseur A."/>
            <person name="Lombard V."/>
            <person name="Morin E."/>
            <person name="Otillar R."/>
            <person name="Lindquist E.A."/>
            <person name="Sun H."/>
            <person name="LaButti K.M."/>
            <person name="Schmutz J."/>
            <person name="Jabbour D."/>
            <person name="Luo H."/>
            <person name="Baker S.E."/>
            <person name="Pisabarro A.G."/>
            <person name="Walton J.D."/>
            <person name="Blanchette R.A."/>
            <person name="Henrissat B."/>
            <person name="Martin F."/>
            <person name="Cullen D."/>
            <person name="Hibbett D.S."/>
            <person name="Grigoriev I.V."/>
        </authorList>
    </citation>
    <scope>NUCLEOTIDE SEQUENCE [LARGE SCALE GENOMIC DNA]</scope>
    <source>
        <strain evidence="7">CBS 339.88</strain>
    </source>
</reference>
<dbReference type="Pfam" id="PF01753">
    <property type="entry name" value="zf-MYND"/>
    <property type="match status" value="1"/>
</dbReference>
<keyword evidence="2 4" id="KW-0863">Zinc-finger</keyword>
<dbReference type="PANTHER" id="PTHR10237:SF14">
    <property type="entry name" value="MYND-TYPE DOMAIN-CONTAINING PROTEIN"/>
    <property type="match status" value="1"/>
</dbReference>
<evidence type="ECO:0000313" key="6">
    <source>
        <dbReference type="EMBL" id="KDR79723.1"/>
    </source>
</evidence>
<evidence type="ECO:0000256" key="4">
    <source>
        <dbReference type="PROSITE-ProRule" id="PRU00134"/>
    </source>
</evidence>
<dbReference type="OrthoDB" id="2734493at2759"/>
<dbReference type="Proteomes" id="UP000027222">
    <property type="component" value="Unassembled WGS sequence"/>
</dbReference>
<dbReference type="InterPro" id="IPR002893">
    <property type="entry name" value="Znf_MYND"/>
</dbReference>
<evidence type="ECO:0000259" key="5">
    <source>
        <dbReference type="PROSITE" id="PS50865"/>
    </source>
</evidence>
<name>A0A067TL70_GALM3</name>
<protein>
    <recommendedName>
        <fullName evidence="5">MYND-type domain-containing protein</fullName>
    </recommendedName>
</protein>
<evidence type="ECO:0000313" key="7">
    <source>
        <dbReference type="Proteomes" id="UP000027222"/>
    </source>
</evidence>
<evidence type="ECO:0000256" key="3">
    <source>
        <dbReference type="ARBA" id="ARBA00022833"/>
    </source>
</evidence>
<evidence type="ECO:0000256" key="1">
    <source>
        <dbReference type="ARBA" id="ARBA00022723"/>
    </source>
</evidence>
<keyword evidence="3" id="KW-0862">Zinc</keyword>
<dbReference type="GO" id="GO:0000981">
    <property type="term" value="F:DNA-binding transcription factor activity, RNA polymerase II-specific"/>
    <property type="evidence" value="ECO:0007669"/>
    <property type="project" value="TreeGrafter"/>
</dbReference>
<gene>
    <name evidence="6" type="ORF">GALMADRAFT_223800</name>
</gene>
<dbReference type="PANTHER" id="PTHR10237">
    <property type="entry name" value="DEFORMED EPIDERMAL AUTOREGULATORY FACTOR 1 HOMOLOG SUPPRESSIN"/>
    <property type="match status" value="1"/>
</dbReference>
<dbReference type="HOGENOM" id="CLU_082783_0_0_1"/>
<dbReference type="AlphaFoldDB" id="A0A067TL70"/>
<evidence type="ECO:0000256" key="2">
    <source>
        <dbReference type="ARBA" id="ARBA00022771"/>
    </source>
</evidence>
<dbReference type="PROSITE" id="PS50865">
    <property type="entry name" value="ZF_MYND_2"/>
    <property type="match status" value="1"/>
</dbReference>
<keyword evidence="1" id="KW-0479">Metal-binding</keyword>